<dbReference type="InterPro" id="IPR002797">
    <property type="entry name" value="Polysacc_synth"/>
</dbReference>
<feature type="transmembrane region" description="Helical" evidence="6">
    <location>
        <begin position="360"/>
        <end position="381"/>
    </location>
</feature>
<evidence type="ECO:0000256" key="5">
    <source>
        <dbReference type="ARBA" id="ARBA00023136"/>
    </source>
</evidence>
<dbReference type="PANTHER" id="PTHR30250:SF11">
    <property type="entry name" value="O-ANTIGEN TRANSPORTER-RELATED"/>
    <property type="match status" value="1"/>
</dbReference>
<feature type="transmembrane region" description="Helical" evidence="6">
    <location>
        <begin position="440"/>
        <end position="458"/>
    </location>
</feature>
<comment type="subcellular location">
    <subcellularLocation>
        <location evidence="1">Cell membrane</location>
        <topology evidence="1">Multi-pass membrane protein</topology>
    </subcellularLocation>
</comment>
<keyword evidence="4 6" id="KW-1133">Transmembrane helix</keyword>
<keyword evidence="2" id="KW-1003">Cell membrane</keyword>
<evidence type="ECO:0000256" key="6">
    <source>
        <dbReference type="SAM" id="Phobius"/>
    </source>
</evidence>
<feature type="transmembrane region" description="Helical" evidence="6">
    <location>
        <begin position="83"/>
        <end position="109"/>
    </location>
</feature>
<feature type="transmembrane region" description="Helical" evidence="6">
    <location>
        <begin position="253"/>
        <end position="277"/>
    </location>
</feature>
<evidence type="ECO:0000256" key="1">
    <source>
        <dbReference type="ARBA" id="ARBA00004651"/>
    </source>
</evidence>
<feature type="transmembrane region" description="Helical" evidence="6">
    <location>
        <begin position="148"/>
        <end position="168"/>
    </location>
</feature>
<feature type="transmembrane region" description="Helical" evidence="6">
    <location>
        <begin position="41"/>
        <end position="63"/>
    </location>
</feature>
<name>A0ABW1L8D7_9BACL</name>
<feature type="transmembrane region" description="Helical" evidence="6">
    <location>
        <begin position="174"/>
        <end position="193"/>
    </location>
</feature>
<proteinExistence type="predicted"/>
<comment type="caution">
    <text evidence="7">The sequence shown here is derived from an EMBL/GenBank/DDBJ whole genome shotgun (WGS) entry which is preliminary data.</text>
</comment>
<dbReference type="RefSeq" id="WP_377734630.1">
    <property type="nucleotide sequence ID" value="NZ_JBHSRI010000019.1"/>
</dbReference>
<reference evidence="8" key="1">
    <citation type="journal article" date="2019" name="Int. J. Syst. Evol. Microbiol.">
        <title>The Global Catalogue of Microorganisms (GCM) 10K type strain sequencing project: providing services to taxonomists for standard genome sequencing and annotation.</title>
        <authorList>
            <consortium name="The Broad Institute Genomics Platform"/>
            <consortium name="The Broad Institute Genome Sequencing Center for Infectious Disease"/>
            <person name="Wu L."/>
            <person name="Ma J."/>
        </authorList>
    </citation>
    <scope>NUCLEOTIDE SEQUENCE [LARGE SCALE GENOMIC DNA]</scope>
    <source>
        <strain evidence="8">CCUG 54527</strain>
    </source>
</reference>
<feature type="transmembrane region" description="Helical" evidence="6">
    <location>
        <begin position="115"/>
        <end position="136"/>
    </location>
</feature>
<keyword evidence="3 6" id="KW-0812">Transmembrane</keyword>
<evidence type="ECO:0000313" key="8">
    <source>
        <dbReference type="Proteomes" id="UP001596170"/>
    </source>
</evidence>
<keyword evidence="5 6" id="KW-0472">Membrane</keyword>
<sequence>MNNLMKNFSAFSYGTILSLLIAFLAIPILTRILSPEEYGKITLFVTLSGIFSTIISFGTDQAFVRFFYEEHEDNRGKLLRKTLIIPSALTIIFIVIMLFFGSKITLYYFDDNSLSIILSLIAFVTFSLIYNFGLLVVRMQQKGNTYSLLLIFNKIIYLLLIISLIYLIPHTYMIGIGSLLISLMLSVIVIIFIERIFWFKKIKKDTEKLINNIKTISLFSFPFFVTLLINLIFKSADKFALEGWGSYEDLGIYSSGVVLVGMLGVLQASFTIFWTPVAYKKYELEPENKQFFKIISQIVSFIMIAIALIVVMIRDYIILFLGEDYREAIFILPMLLFIPIATTISETTQIGINFKKKPRYHIITAIIASLVNLIFLFILVPTYGAKGAAISTALGYLSYLLFRTVFSQMLFKIEYGLKNLSLIVCLLFCYMLHLTFYDTSIFSLTTGICLFLLNIYLYKDIFKIFVDYHNKSSDN</sequence>
<gene>
    <name evidence="7" type="ORF">ACFPYN_12535</name>
</gene>
<accession>A0ABW1L8D7</accession>
<evidence type="ECO:0000256" key="3">
    <source>
        <dbReference type="ARBA" id="ARBA00022692"/>
    </source>
</evidence>
<feature type="transmembrane region" description="Helical" evidence="6">
    <location>
        <begin position="387"/>
        <end position="405"/>
    </location>
</feature>
<feature type="transmembrane region" description="Helical" evidence="6">
    <location>
        <begin position="417"/>
        <end position="434"/>
    </location>
</feature>
<dbReference type="InterPro" id="IPR050833">
    <property type="entry name" value="Poly_Biosynth_Transport"/>
</dbReference>
<protein>
    <submittedName>
        <fullName evidence="7">Oligosaccharide flippase family protein</fullName>
    </submittedName>
</protein>
<evidence type="ECO:0000256" key="2">
    <source>
        <dbReference type="ARBA" id="ARBA00022475"/>
    </source>
</evidence>
<feature type="transmembrane region" description="Helical" evidence="6">
    <location>
        <begin position="328"/>
        <end position="348"/>
    </location>
</feature>
<feature type="transmembrane region" description="Helical" evidence="6">
    <location>
        <begin position="7"/>
        <end position="29"/>
    </location>
</feature>
<evidence type="ECO:0000256" key="4">
    <source>
        <dbReference type="ARBA" id="ARBA00022989"/>
    </source>
</evidence>
<dbReference type="Proteomes" id="UP001596170">
    <property type="component" value="Unassembled WGS sequence"/>
</dbReference>
<feature type="transmembrane region" description="Helical" evidence="6">
    <location>
        <begin position="298"/>
        <end position="322"/>
    </location>
</feature>
<evidence type="ECO:0000313" key="7">
    <source>
        <dbReference type="EMBL" id="MFC6040250.1"/>
    </source>
</evidence>
<feature type="transmembrane region" description="Helical" evidence="6">
    <location>
        <begin position="213"/>
        <end position="233"/>
    </location>
</feature>
<dbReference type="PANTHER" id="PTHR30250">
    <property type="entry name" value="PST FAMILY PREDICTED COLANIC ACID TRANSPORTER"/>
    <property type="match status" value="1"/>
</dbReference>
<keyword evidence="8" id="KW-1185">Reference proteome</keyword>
<dbReference type="EMBL" id="JBHSRI010000019">
    <property type="protein sequence ID" value="MFC6040250.1"/>
    <property type="molecule type" value="Genomic_DNA"/>
</dbReference>
<organism evidence="7 8">
    <name type="scientific">Paenisporosarcina macmurdoensis</name>
    <dbReference type="NCBI Taxonomy" id="212659"/>
    <lineage>
        <taxon>Bacteria</taxon>
        <taxon>Bacillati</taxon>
        <taxon>Bacillota</taxon>
        <taxon>Bacilli</taxon>
        <taxon>Bacillales</taxon>
        <taxon>Caryophanaceae</taxon>
        <taxon>Paenisporosarcina</taxon>
    </lineage>
</organism>
<dbReference type="Pfam" id="PF01943">
    <property type="entry name" value="Polysacc_synt"/>
    <property type="match status" value="1"/>
</dbReference>